<organism evidence="1 2">
    <name type="scientific">Dethiosulfovibrio salsuginis</name>
    <dbReference type="NCBI Taxonomy" id="561720"/>
    <lineage>
        <taxon>Bacteria</taxon>
        <taxon>Thermotogati</taxon>
        <taxon>Synergistota</taxon>
        <taxon>Synergistia</taxon>
        <taxon>Synergistales</taxon>
        <taxon>Dethiosulfovibrionaceae</taxon>
        <taxon>Dethiosulfovibrio</taxon>
    </lineage>
</organism>
<evidence type="ECO:0000313" key="1">
    <source>
        <dbReference type="EMBL" id="SMG46459.1"/>
    </source>
</evidence>
<dbReference type="NCBIfam" id="NF047593">
    <property type="entry name" value="IS66_ISAeme5_TnpA"/>
    <property type="match status" value="1"/>
</dbReference>
<dbReference type="Proteomes" id="UP000193355">
    <property type="component" value="Unassembled WGS sequence"/>
</dbReference>
<dbReference type="OrthoDB" id="9808061at2"/>
<accession>A0A1X7KZZ0</accession>
<evidence type="ECO:0000313" key="2">
    <source>
        <dbReference type="Proteomes" id="UP000193355"/>
    </source>
</evidence>
<keyword evidence="2" id="KW-1185">Reference proteome</keyword>
<protein>
    <recommendedName>
        <fullName evidence="3">Transposase</fullName>
    </recommendedName>
</protein>
<gene>
    <name evidence="1" type="ORF">SAMN06275492_1402</name>
</gene>
<evidence type="ECO:0008006" key="3">
    <source>
        <dbReference type="Google" id="ProtNLM"/>
    </source>
</evidence>
<reference evidence="2" key="1">
    <citation type="submission" date="2017-04" db="EMBL/GenBank/DDBJ databases">
        <authorList>
            <person name="Varghese N."/>
            <person name="Submissions S."/>
        </authorList>
    </citation>
    <scope>NUCLEOTIDE SEQUENCE [LARGE SCALE GENOMIC DNA]</scope>
    <source>
        <strain evidence="2">USBA 82</strain>
    </source>
</reference>
<dbReference type="RefSeq" id="WP_085545460.1">
    <property type="nucleotide sequence ID" value="NZ_FXBB01000040.1"/>
</dbReference>
<proteinExistence type="predicted"/>
<name>A0A1X7KZZ0_9BACT</name>
<dbReference type="AlphaFoldDB" id="A0A1X7KZZ0"/>
<dbReference type="STRING" id="561720.SAMN06275492_1402"/>
<sequence>MMTNQEAKLAETLKIWADHINDCRSSGMTVRAWCKSKGIHVHTYYYRQNQVRKAACKEAEQQERKTSVFAEIKPMEQRRVLSCSPSNIAVTLSVGSNLMAVHNGADRDTVSAVLKMLSAL</sequence>
<dbReference type="EMBL" id="FXBB01000040">
    <property type="protein sequence ID" value="SMG46459.1"/>
    <property type="molecule type" value="Genomic_DNA"/>
</dbReference>